<gene>
    <name evidence="2" type="ORF">SAMN02745752_02113</name>
</gene>
<dbReference type="RefSeq" id="WP_072326429.1">
    <property type="nucleotide sequence ID" value="NZ_FPJW01000007.1"/>
</dbReference>
<dbReference type="PANTHER" id="PTHR38765:SF1">
    <property type="entry name" value="DUF484 DOMAIN-CONTAINING PROTEIN"/>
    <property type="match status" value="1"/>
</dbReference>
<evidence type="ECO:0008006" key="4">
    <source>
        <dbReference type="Google" id="ProtNLM"/>
    </source>
</evidence>
<dbReference type="AlphaFoldDB" id="A0A1K1Y482"/>
<keyword evidence="3" id="KW-1185">Reference proteome</keyword>
<accession>A0A1K1Y482</accession>
<dbReference type="Proteomes" id="UP000182350">
    <property type="component" value="Unassembled WGS sequence"/>
</dbReference>
<dbReference type="OrthoDB" id="8525200at2"/>
<dbReference type="InterPro" id="IPR029016">
    <property type="entry name" value="GAF-like_dom_sf"/>
</dbReference>
<name>A0A1K1Y482_9GAMM</name>
<evidence type="ECO:0000313" key="3">
    <source>
        <dbReference type="Proteomes" id="UP000182350"/>
    </source>
</evidence>
<dbReference type="InterPro" id="IPR007435">
    <property type="entry name" value="DUF484"/>
</dbReference>
<dbReference type="STRING" id="1122209.SAMN02745752_02113"/>
<evidence type="ECO:0000313" key="2">
    <source>
        <dbReference type="EMBL" id="SFX56664.1"/>
    </source>
</evidence>
<dbReference type="Pfam" id="PF04340">
    <property type="entry name" value="DUF484"/>
    <property type="match status" value="1"/>
</dbReference>
<evidence type="ECO:0000256" key="1">
    <source>
        <dbReference type="SAM" id="Coils"/>
    </source>
</evidence>
<keyword evidence="1" id="KW-0175">Coiled coil</keyword>
<feature type="coiled-coil region" evidence="1">
    <location>
        <begin position="58"/>
        <end position="99"/>
    </location>
</feature>
<sequence>MNRADKALASTDTALEAEQIESWLADHPDFFLGREQLLCNMQLEHACGDSESLLLYQLQLLRQNLKDQQQRYQQLLNNARDNEKRLKRVERLLVKLVEANNTEELVSLLQEQLQQDFDIPRIQLWSYTNLSSLPRASEQQQQQQLDLLGQHQARSLTLEPGVTSLLGLDGMTSGSAILCRLSHTRTLGLLVLAHPSVQHFRQQDTLFVEHLCAVISRLLSRDRLGFRPD</sequence>
<dbReference type="EMBL" id="FPJW01000007">
    <property type="protein sequence ID" value="SFX56664.1"/>
    <property type="molecule type" value="Genomic_DNA"/>
</dbReference>
<proteinExistence type="predicted"/>
<dbReference type="Gene3D" id="3.30.450.40">
    <property type="match status" value="1"/>
</dbReference>
<organism evidence="2 3">
    <name type="scientific">Marinospirillum alkaliphilum DSM 21637</name>
    <dbReference type="NCBI Taxonomy" id="1122209"/>
    <lineage>
        <taxon>Bacteria</taxon>
        <taxon>Pseudomonadati</taxon>
        <taxon>Pseudomonadota</taxon>
        <taxon>Gammaproteobacteria</taxon>
        <taxon>Oceanospirillales</taxon>
        <taxon>Oceanospirillaceae</taxon>
        <taxon>Marinospirillum</taxon>
    </lineage>
</organism>
<dbReference type="PANTHER" id="PTHR38765">
    <property type="entry name" value="DUF484 DOMAIN-CONTAINING PROTEIN"/>
    <property type="match status" value="1"/>
</dbReference>
<protein>
    <recommendedName>
        <fullName evidence="4">DUF484 domain-containing protein</fullName>
    </recommendedName>
</protein>
<reference evidence="2 3" key="1">
    <citation type="submission" date="2016-11" db="EMBL/GenBank/DDBJ databases">
        <authorList>
            <person name="Jaros S."/>
            <person name="Januszkiewicz K."/>
            <person name="Wedrychowicz H."/>
        </authorList>
    </citation>
    <scope>NUCLEOTIDE SEQUENCE [LARGE SCALE GENOMIC DNA]</scope>
    <source>
        <strain evidence="2 3">DSM 21637</strain>
    </source>
</reference>